<gene>
    <name evidence="1" type="ORF">OTSGILL_1074</name>
</gene>
<evidence type="ECO:0000313" key="2">
    <source>
        <dbReference type="Proteomes" id="UP000033769"/>
    </source>
</evidence>
<dbReference type="GO" id="GO:0016301">
    <property type="term" value="F:kinase activity"/>
    <property type="evidence" value="ECO:0007669"/>
    <property type="project" value="UniProtKB-KW"/>
</dbReference>
<organism evidence="1 2">
    <name type="scientific">Orientia tsutsugamushi str. Gilliam</name>
    <dbReference type="NCBI Taxonomy" id="1359184"/>
    <lineage>
        <taxon>Bacteria</taxon>
        <taxon>Pseudomonadati</taxon>
        <taxon>Pseudomonadota</taxon>
        <taxon>Alphaproteobacteria</taxon>
        <taxon>Rickettsiales</taxon>
        <taxon>Rickettsiaceae</taxon>
        <taxon>Rickettsieae</taxon>
        <taxon>Orientia</taxon>
    </lineage>
</organism>
<sequence length="44" mass="4874">MITKSISQDKLQEINAKFSDLNSALEYPEILNSSLGFANTLLTN</sequence>
<protein>
    <submittedName>
        <fullName evidence="1">Putative signal transduction histidine kinase</fullName>
    </submittedName>
</protein>
<comment type="caution">
    <text evidence="1">The sequence shown here is derived from an EMBL/GenBank/DDBJ whole genome shotgun (WGS) entry which is preliminary data.</text>
</comment>
<keyword evidence="1" id="KW-0418">Kinase</keyword>
<accession>A0A0F3MBC9</accession>
<dbReference type="EMBL" id="LANO01000013">
    <property type="protein sequence ID" value="KJV53063.1"/>
    <property type="molecule type" value="Genomic_DNA"/>
</dbReference>
<name>A0A0F3MBC9_ORITS</name>
<dbReference type="Proteomes" id="UP000033769">
    <property type="component" value="Unassembled WGS sequence"/>
</dbReference>
<proteinExistence type="predicted"/>
<evidence type="ECO:0000313" key="1">
    <source>
        <dbReference type="EMBL" id="KJV53063.1"/>
    </source>
</evidence>
<reference evidence="1 2" key="1">
    <citation type="submission" date="2015-02" db="EMBL/GenBank/DDBJ databases">
        <title>Genome Sequencing of Rickettsiales.</title>
        <authorList>
            <person name="Daugherty S.C."/>
            <person name="Su Q."/>
            <person name="Abolude K."/>
            <person name="Beier-Sexton M."/>
            <person name="Carlyon J.A."/>
            <person name="Carter R."/>
            <person name="Day N.P."/>
            <person name="Dumler S.J."/>
            <person name="Dyachenko V."/>
            <person name="Godinez A."/>
            <person name="Kurtti T.J."/>
            <person name="Lichay M."/>
            <person name="Mullins K.E."/>
            <person name="Ott S."/>
            <person name="Pappas-Brown V."/>
            <person name="Paris D.H."/>
            <person name="Patel P."/>
            <person name="Richards A.L."/>
            <person name="Sadzewicz L."/>
            <person name="Sears K."/>
            <person name="Seidman D."/>
            <person name="Sengamalay N."/>
            <person name="Stenos J."/>
            <person name="Tallon L.J."/>
            <person name="Vincent G."/>
            <person name="Fraser C.M."/>
            <person name="Munderloh U."/>
            <person name="Dunning-Hotopp J.C."/>
        </authorList>
    </citation>
    <scope>NUCLEOTIDE SEQUENCE [LARGE SCALE GENOMIC DNA]</scope>
    <source>
        <strain evidence="1 2">Gilliam</strain>
    </source>
</reference>
<dbReference type="AlphaFoldDB" id="A0A0F3MBC9"/>
<dbReference type="PATRIC" id="fig|1359184.3.peg.333"/>
<keyword evidence="1" id="KW-0808">Transferase</keyword>